<name>A0A267H912_9PLAT</name>
<accession>A0A267H912</accession>
<feature type="compositionally biased region" description="Low complexity" evidence="1">
    <location>
        <begin position="193"/>
        <end position="202"/>
    </location>
</feature>
<dbReference type="AlphaFoldDB" id="A0A267H912"/>
<dbReference type="PROSITE" id="PS50835">
    <property type="entry name" value="IG_LIKE"/>
    <property type="match status" value="1"/>
</dbReference>
<feature type="signal peptide" evidence="3">
    <location>
        <begin position="1"/>
        <end position="32"/>
    </location>
</feature>
<feature type="domain" description="Ig-like" evidence="4">
    <location>
        <begin position="37"/>
        <end position="125"/>
    </location>
</feature>
<feature type="chain" id="PRO_5012402219" description="Ig-like domain-containing protein" evidence="3">
    <location>
        <begin position="33"/>
        <end position="273"/>
    </location>
</feature>
<protein>
    <recommendedName>
        <fullName evidence="4">Ig-like domain-containing protein</fullName>
    </recommendedName>
</protein>
<feature type="compositionally biased region" description="Acidic residues" evidence="1">
    <location>
        <begin position="222"/>
        <end position="239"/>
    </location>
</feature>
<feature type="compositionally biased region" description="Basic residues" evidence="1">
    <location>
        <begin position="249"/>
        <end position="263"/>
    </location>
</feature>
<keyword evidence="3" id="KW-0732">Signal</keyword>
<feature type="transmembrane region" description="Helical" evidence="2">
    <location>
        <begin position="135"/>
        <end position="158"/>
    </location>
</feature>
<comment type="caution">
    <text evidence="5">The sequence shown here is derived from an EMBL/GenBank/DDBJ whole genome shotgun (WGS) entry which is preliminary data.</text>
</comment>
<sequence length="273" mass="29056">AYRMSARLISKLVLQPLLIVLLYATGQSAADADKPEPALRTIPFQQSRQVGSNLTIQCRISAALQSAGHSLSELVWRLPDSCNNSNFASSNGTLIGWNLAESDSGIYLCLLADSDANATAEVKVYRTSLYRPQLLLVWLLNGALGLALLLMIACRRVASLAKHRRMASSSRCRRRQPDGNADNDDDDGDEINATTTAADATTMLTGGVEDTGGEAAGLLGSADDDDAASADDGEVDGDEQQSASPVAVSRRRGNKRLHRHHSTLPKPEGDGVA</sequence>
<keyword evidence="2" id="KW-0472">Membrane</keyword>
<keyword evidence="2" id="KW-0812">Transmembrane</keyword>
<keyword evidence="2" id="KW-1133">Transmembrane helix</keyword>
<feature type="region of interest" description="Disordered" evidence="1">
    <location>
        <begin position="166"/>
        <end position="273"/>
    </location>
</feature>
<evidence type="ECO:0000256" key="3">
    <source>
        <dbReference type="SAM" id="SignalP"/>
    </source>
</evidence>
<evidence type="ECO:0000256" key="2">
    <source>
        <dbReference type="SAM" id="Phobius"/>
    </source>
</evidence>
<evidence type="ECO:0000259" key="4">
    <source>
        <dbReference type="PROSITE" id="PS50835"/>
    </source>
</evidence>
<gene>
    <name evidence="5" type="ORF">BOX15_Mlig008487g1</name>
</gene>
<evidence type="ECO:0000256" key="1">
    <source>
        <dbReference type="SAM" id="MobiDB-lite"/>
    </source>
</evidence>
<dbReference type="Proteomes" id="UP000215902">
    <property type="component" value="Unassembled WGS sequence"/>
</dbReference>
<dbReference type="InterPro" id="IPR003599">
    <property type="entry name" value="Ig_sub"/>
</dbReference>
<evidence type="ECO:0000313" key="6">
    <source>
        <dbReference type="Proteomes" id="UP000215902"/>
    </source>
</evidence>
<dbReference type="InterPro" id="IPR036179">
    <property type="entry name" value="Ig-like_dom_sf"/>
</dbReference>
<dbReference type="SMART" id="SM00409">
    <property type="entry name" value="IG"/>
    <property type="match status" value="1"/>
</dbReference>
<dbReference type="EMBL" id="NIVC01000017">
    <property type="protein sequence ID" value="PAA94039.1"/>
    <property type="molecule type" value="Genomic_DNA"/>
</dbReference>
<organism evidence="5 6">
    <name type="scientific">Macrostomum lignano</name>
    <dbReference type="NCBI Taxonomy" id="282301"/>
    <lineage>
        <taxon>Eukaryota</taxon>
        <taxon>Metazoa</taxon>
        <taxon>Spiralia</taxon>
        <taxon>Lophotrochozoa</taxon>
        <taxon>Platyhelminthes</taxon>
        <taxon>Rhabditophora</taxon>
        <taxon>Macrostomorpha</taxon>
        <taxon>Macrostomida</taxon>
        <taxon>Macrostomidae</taxon>
        <taxon>Macrostomum</taxon>
    </lineage>
</organism>
<proteinExistence type="predicted"/>
<dbReference type="InterPro" id="IPR013783">
    <property type="entry name" value="Ig-like_fold"/>
</dbReference>
<feature type="non-terminal residue" evidence="5">
    <location>
        <position position="1"/>
    </location>
</feature>
<dbReference type="Gene3D" id="2.60.40.10">
    <property type="entry name" value="Immunoglobulins"/>
    <property type="match status" value="1"/>
</dbReference>
<dbReference type="InterPro" id="IPR007110">
    <property type="entry name" value="Ig-like_dom"/>
</dbReference>
<feature type="compositionally biased region" description="Acidic residues" evidence="1">
    <location>
        <begin position="181"/>
        <end position="190"/>
    </location>
</feature>
<dbReference type="SUPFAM" id="SSF48726">
    <property type="entry name" value="Immunoglobulin"/>
    <property type="match status" value="1"/>
</dbReference>
<keyword evidence="6" id="KW-1185">Reference proteome</keyword>
<reference evidence="5 6" key="1">
    <citation type="submission" date="2017-06" db="EMBL/GenBank/DDBJ databases">
        <title>A platform for efficient transgenesis in Macrostomum lignano, a flatworm model organism for stem cell research.</title>
        <authorList>
            <person name="Berezikov E."/>
        </authorList>
    </citation>
    <scope>NUCLEOTIDE SEQUENCE [LARGE SCALE GENOMIC DNA]</scope>
    <source>
        <strain evidence="5">DV1</strain>
        <tissue evidence="5">Whole organism</tissue>
    </source>
</reference>
<evidence type="ECO:0000313" key="5">
    <source>
        <dbReference type="EMBL" id="PAA94039.1"/>
    </source>
</evidence>